<evidence type="ECO:0000313" key="2">
    <source>
        <dbReference type="EMBL" id="ETF01419.1"/>
    </source>
</evidence>
<reference evidence="2 3" key="1">
    <citation type="journal article" date="2014" name="Genome Announc.">
        <title>Draft Genome Sequence of Advenella kashmirensis Strain W13003, a Polycyclic Aromatic Hydrocarbon-Degrading Bacterium.</title>
        <authorList>
            <person name="Wang X."/>
            <person name="Jin D."/>
            <person name="Zhou L."/>
            <person name="Wu L."/>
            <person name="An W."/>
            <person name="Zhao L."/>
        </authorList>
    </citation>
    <scope>NUCLEOTIDE SEQUENCE [LARGE SCALE GENOMIC DNA]</scope>
    <source>
        <strain evidence="2 3">W13003</strain>
    </source>
</reference>
<keyword evidence="1" id="KW-0472">Membrane</keyword>
<feature type="transmembrane region" description="Helical" evidence="1">
    <location>
        <begin position="21"/>
        <end position="40"/>
    </location>
</feature>
<dbReference type="STRING" id="1424334.W822_18745"/>
<evidence type="ECO:0000256" key="1">
    <source>
        <dbReference type="SAM" id="Phobius"/>
    </source>
</evidence>
<accession>V8QR02</accession>
<gene>
    <name evidence="2" type="ORF">W822_18745</name>
</gene>
<protein>
    <submittedName>
        <fullName evidence="2">Uncharacterized protein</fullName>
    </submittedName>
</protein>
<name>V8QR02_9BURK</name>
<dbReference type="AlphaFoldDB" id="V8QR02"/>
<comment type="caution">
    <text evidence="2">The sequence shown here is derived from an EMBL/GenBank/DDBJ whole genome shotgun (WGS) entry which is preliminary data.</text>
</comment>
<sequence length="41" mass="4529">MQTVKGPDRSRALLDKEIAMTRIALLLILISMMLVLAAPAY</sequence>
<dbReference type="HOGENOM" id="CLU_3264548_0_0_4"/>
<proteinExistence type="predicted"/>
<organism evidence="2 3">
    <name type="scientific">Advenella kashmirensis W13003</name>
    <dbReference type="NCBI Taxonomy" id="1424334"/>
    <lineage>
        <taxon>Bacteria</taxon>
        <taxon>Pseudomonadati</taxon>
        <taxon>Pseudomonadota</taxon>
        <taxon>Betaproteobacteria</taxon>
        <taxon>Burkholderiales</taxon>
        <taxon>Alcaligenaceae</taxon>
    </lineage>
</organism>
<keyword evidence="1" id="KW-0812">Transmembrane</keyword>
<dbReference type="PATRIC" id="fig|1424334.3.peg.3766"/>
<keyword evidence="3" id="KW-1185">Reference proteome</keyword>
<keyword evidence="1" id="KW-1133">Transmembrane helix</keyword>
<evidence type="ECO:0000313" key="3">
    <source>
        <dbReference type="Proteomes" id="UP000018733"/>
    </source>
</evidence>
<dbReference type="EMBL" id="AYXT01000012">
    <property type="protein sequence ID" value="ETF01419.1"/>
    <property type="molecule type" value="Genomic_DNA"/>
</dbReference>
<dbReference type="Proteomes" id="UP000018733">
    <property type="component" value="Unassembled WGS sequence"/>
</dbReference>